<keyword evidence="6 7" id="KW-0592">Phosphate transport</keyword>
<evidence type="ECO:0000256" key="4">
    <source>
        <dbReference type="ARBA" id="ARBA00021889"/>
    </source>
</evidence>
<feature type="signal peptide" evidence="8">
    <location>
        <begin position="1"/>
        <end position="27"/>
    </location>
</feature>
<keyword evidence="8" id="KW-0732">Signal</keyword>
<evidence type="ECO:0000313" key="10">
    <source>
        <dbReference type="EMBL" id="BBU69839.1"/>
    </source>
</evidence>
<evidence type="ECO:0000256" key="1">
    <source>
        <dbReference type="ARBA" id="ARBA00002841"/>
    </source>
</evidence>
<dbReference type="OrthoDB" id="9801510at2"/>
<dbReference type="AlphaFoldDB" id="A0A7R6R619"/>
<evidence type="ECO:0000256" key="7">
    <source>
        <dbReference type="PIRNR" id="PIRNR002756"/>
    </source>
</evidence>
<sequence>MIRKFFRAGLAFCLGGLVLTGSQPALANVEAAGSPLVASTLRQWGAEFTRASGIRTSYVNSLEDVSTTELFVGIYDLAVVEFPVAEFRLNKLGLLQFPLFGFGVAVVANVPGLPSESLRFNGNVLAAIYMGQITHWDDPKIVALNPGINLPHLAIVPVAQSDGSITTLNFTRYLAAGSASWRQKVGIGSGLIWPLGDGEKDSVAAAQTLKATDGAIGFQPMMNLARFDLGATQLQNEQGEFVTMTSDRVAQTFRAFVSHKRPDLIAPVNVPGSGLWPILAVVYGQMKQVPEDIPDAMETVQFLTWALKNMPKRDASFGLVPVANDIVAPTLNSIQGKKTYDGRAVKKGGGS</sequence>
<proteinExistence type="inferred from homology"/>
<keyword evidence="5 7" id="KW-0813">Transport</keyword>
<evidence type="ECO:0000256" key="5">
    <source>
        <dbReference type="ARBA" id="ARBA00022448"/>
    </source>
</evidence>
<dbReference type="InterPro" id="IPR050962">
    <property type="entry name" value="Phosphate-bind_PstS"/>
</dbReference>
<dbReference type="PANTHER" id="PTHR42996">
    <property type="entry name" value="PHOSPHATE-BINDING PROTEIN PSTS"/>
    <property type="match status" value="1"/>
</dbReference>
<feature type="chain" id="PRO_5031511238" description="Phosphate-binding protein PstS" evidence="8">
    <location>
        <begin position="28"/>
        <end position="351"/>
    </location>
</feature>
<dbReference type="Pfam" id="PF12849">
    <property type="entry name" value="PBP_like_2"/>
    <property type="match status" value="1"/>
</dbReference>
<dbReference type="Proteomes" id="UP000463961">
    <property type="component" value="Chromosome"/>
</dbReference>
<dbReference type="Gene3D" id="3.40.190.10">
    <property type="entry name" value="Periplasmic binding protein-like II"/>
    <property type="match status" value="2"/>
</dbReference>
<organism evidence="10 11">
    <name type="scientific">Fluviibacter phosphoraccumulans</name>
    <dbReference type="NCBI Taxonomy" id="1751046"/>
    <lineage>
        <taxon>Bacteria</taxon>
        <taxon>Pseudomonadati</taxon>
        <taxon>Pseudomonadota</taxon>
        <taxon>Betaproteobacteria</taxon>
        <taxon>Rhodocyclales</taxon>
        <taxon>Fluviibacteraceae</taxon>
        <taxon>Fluviibacter</taxon>
    </lineage>
</organism>
<dbReference type="GO" id="GO:0043190">
    <property type="term" value="C:ATP-binding cassette (ABC) transporter complex"/>
    <property type="evidence" value="ECO:0007669"/>
    <property type="project" value="InterPro"/>
</dbReference>
<comment type="function">
    <text evidence="1 7">Part of the ABC transporter complex PstSACB involved in phosphate import.</text>
</comment>
<feature type="domain" description="PBP" evidence="9">
    <location>
        <begin position="21"/>
        <end position="222"/>
    </location>
</feature>
<dbReference type="GO" id="GO:0042301">
    <property type="term" value="F:phosphate ion binding"/>
    <property type="evidence" value="ECO:0007669"/>
    <property type="project" value="InterPro"/>
</dbReference>
<dbReference type="GO" id="GO:0035435">
    <property type="term" value="P:phosphate ion transmembrane transport"/>
    <property type="evidence" value="ECO:0007669"/>
    <property type="project" value="InterPro"/>
</dbReference>
<dbReference type="SUPFAM" id="SSF53850">
    <property type="entry name" value="Periplasmic binding protein-like II"/>
    <property type="match status" value="1"/>
</dbReference>
<dbReference type="InterPro" id="IPR024370">
    <property type="entry name" value="PBP_domain"/>
</dbReference>
<dbReference type="RefSeq" id="WP_162049488.1">
    <property type="nucleotide sequence ID" value="NZ_AP022345.1"/>
</dbReference>
<comment type="subunit">
    <text evidence="3 7">The complex is composed of two ATP-binding proteins (PstB), two transmembrane proteins (PstC and PstA) and a solute-binding protein (PstS).</text>
</comment>
<dbReference type="InterPro" id="IPR005673">
    <property type="entry name" value="ABC_phos-bd_PstS"/>
</dbReference>
<evidence type="ECO:0000256" key="8">
    <source>
        <dbReference type="SAM" id="SignalP"/>
    </source>
</evidence>
<evidence type="ECO:0000256" key="6">
    <source>
        <dbReference type="ARBA" id="ARBA00022592"/>
    </source>
</evidence>
<gene>
    <name evidence="10" type="ORF">ICHIAU1_21220</name>
</gene>
<comment type="similarity">
    <text evidence="2 7">Belongs to the PstS family.</text>
</comment>
<name>A0A7R6R619_9RHOO</name>
<dbReference type="PIRSF" id="PIRSF002756">
    <property type="entry name" value="PstS"/>
    <property type="match status" value="1"/>
</dbReference>
<evidence type="ECO:0000256" key="2">
    <source>
        <dbReference type="ARBA" id="ARBA00008725"/>
    </source>
</evidence>
<dbReference type="PANTHER" id="PTHR42996:SF1">
    <property type="entry name" value="PHOSPHATE-BINDING PROTEIN PSTS"/>
    <property type="match status" value="1"/>
</dbReference>
<keyword evidence="11" id="KW-1185">Reference proteome</keyword>
<accession>A0A7R6R619</accession>
<dbReference type="EMBL" id="AP022345">
    <property type="protein sequence ID" value="BBU69839.1"/>
    <property type="molecule type" value="Genomic_DNA"/>
</dbReference>
<protein>
    <recommendedName>
        <fullName evidence="4 7">Phosphate-binding protein PstS</fullName>
    </recommendedName>
</protein>
<evidence type="ECO:0000259" key="9">
    <source>
        <dbReference type="Pfam" id="PF12849"/>
    </source>
</evidence>
<evidence type="ECO:0000256" key="3">
    <source>
        <dbReference type="ARBA" id="ARBA00011529"/>
    </source>
</evidence>
<reference evidence="11" key="1">
    <citation type="submission" date="2020-01" db="EMBL/GenBank/DDBJ databases">
        <title>Phosphoaccumulans saitamaens gen. nov., sp. nov., a polyphosphate accumulating bacterium isolated from surface river water.</title>
        <authorList>
            <person name="Watanabe K."/>
            <person name="Suda W."/>
        </authorList>
    </citation>
    <scope>NUCLEOTIDE SEQUENCE [LARGE SCALE GENOMIC DNA]</scope>
    <source>
        <strain evidence="11">ICHIAU1</strain>
    </source>
</reference>
<evidence type="ECO:0000313" key="11">
    <source>
        <dbReference type="Proteomes" id="UP000463961"/>
    </source>
</evidence>